<sequence>MHLFFTRDVLPYPAGLNASDTVLGGVHVNLTVLEFFNYTLYSNDTVSNGSNCYVTTPKFAPAALLDNGTFVNATWCYDPVQNIGPRAKAAIGVAIPYAIALMLVLACLKKHARLYLPTTKRFYPVGKRWQWYYGSMVCVAAFIGLFTAIDVDRNWVVGLPIILNSFFWYLMQQFTMALVWEAVRHWGSWSERQFIDPDPFTLREGDKRSKFEFWLPLWYYLWLWLNFFLIIPRNWGEIEKQRSPDQTAARAAPNATDARFKAAAFCLVVCWLTLLVSLRHSINHYYPRNRGPVNKARGLIKYTPWRFVLIIPLAACLVGYQILVSFRWDYSVLNTKAPLAAVFAGGYGPALLILYVQIAYGFLSTNEDKELIRQRRVRGAEIDREMGIVAKPAWWKRVNRDDHLVGKMNMRERIARNVREVGGGSATARGVQHNIDVQADEREQADRDIEMASMAGDGSMSRPVPPGFDAAKGSTFSSYGGKSDRRRQERTVNAAAELLFPGAGAARADRSAELMQDGPPPSYTDAASTPGLGRGRRPDSTTSSLAPGQRSNSASTAVSVSGQQPQQVRSMLDV</sequence>
<dbReference type="AlphaFoldDB" id="A0A8H6KT43"/>
<feature type="transmembrane region" description="Helical" evidence="2">
    <location>
        <begin position="303"/>
        <end position="323"/>
    </location>
</feature>
<feature type="transmembrane region" description="Helical" evidence="2">
    <location>
        <begin position="343"/>
        <end position="363"/>
    </location>
</feature>
<feature type="compositionally biased region" description="Polar residues" evidence="1">
    <location>
        <begin position="540"/>
        <end position="574"/>
    </location>
</feature>
<keyword evidence="2" id="KW-0472">Membrane</keyword>
<evidence type="ECO:0000313" key="3">
    <source>
        <dbReference type="EMBL" id="KAF6836633.1"/>
    </source>
</evidence>
<feature type="transmembrane region" description="Helical" evidence="2">
    <location>
        <begin position="89"/>
        <end position="108"/>
    </location>
</feature>
<feature type="region of interest" description="Disordered" evidence="1">
    <location>
        <begin position="455"/>
        <end position="489"/>
    </location>
</feature>
<feature type="region of interest" description="Disordered" evidence="1">
    <location>
        <begin position="507"/>
        <end position="574"/>
    </location>
</feature>
<evidence type="ECO:0000256" key="2">
    <source>
        <dbReference type="SAM" id="Phobius"/>
    </source>
</evidence>
<dbReference type="Proteomes" id="UP000639643">
    <property type="component" value="Unassembled WGS sequence"/>
</dbReference>
<feature type="transmembrane region" description="Helical" evidence="2">
    <location>
        <begin position="213"/>
        <end position="231"/>
    </location>
</feature>
<proteinExistence type="predicted"/>
<evidence type="ECO:0000256" key="1">
    <source>
        <dbReference type="SAM" id="MobiDB-lite"/>
    </source>
</evidence>
<dbReference type="OrthoDB" id="5308502at2759"/>
<protein>
    <submittedName>
        <fullName evidence="3">DUF2434 domain-containing protein</fullName>
    </submittedName>
</protein>
<gene>
    <name evidence="3" type="ORF">CMUS01_05337</name>
</gene>
<feature type="transmembrane region" description="Helical" evidence="2">
    <location>
        <begin position="262"/>
        <end position="282"/>
    </location>
</feature>
<feature type="transmembrane region" description="Helical" evidence="2">
    <location>
        <begin position="129"/>
        <end position="149"/>
    </location>
</feature>
<dbReference type="EMBL" id="WIGM01000157">
    <property type="protein sequence ID" value="KAF6836633.1"/>
    <property type="molecule type" value="Genomic_DNA"/>
</dbReference>
<name>A0A8H6KT43_9PEZI</name>
<evidence type="ECO:0000313" key="4">
    <source>
        <dbReference type="Proteomes" id="UP000639643"/>
    </source>
</evidence>
<dbReference type="Pfam" id="PF10361">
    <property type="entry name" value="DUF2434"/>
    <property type="match status" value="1"/>
</dbReference>
<accession>A0A8H6KT43</accession>
<keyword evidence="2" id="KW-0812">Transmembrane</keyword>
<comment type="caution">
    <text evidence="3">The sequence shown here is derived from an EMBL/GenBank/DDBJ whole genome shotgun (WGS) entry which is preliminary data.</text>
</comment>
<organism evidence="3 4">
    <name type="scientific">Colletotrichum musicola</name>
    <dbReference type="NCBI Taxonomy" id="2175873"/>
    <lineage>
        <taxon>Eukaryota</taxon>
        <taxon>Fungi</taxon>
        <taxon>Dikarya</taxon>
        <taxon>Ascomycota</taxon>
        <taxon>Pezizomycotina</taxon>
        <taxon>Sordariomycetes</taxon>
        <taxon>Hypocreomycetidae</taxon>
        <taxon>Glomerellales</taxon>
        <taxon>Glomerellaceae</taxon>
        <taxon>Colletotrichum</taxon>
        <taxon>Colletotrichum orchidearum species complex</taxon>
    </lineage>
</organism>
<reference evidence="3" key="1">
    <citation type="journal article" date="2020" name="Phytopathology">
        <title>Genome Sequence Resources of Colletotrichum truncatum, C. plurivorum, C. musicola, and C. sojae: Four Species Pathogenic to Soybean (Glycine max).</title>
        <authorList>
            <person name="Rogerio F."/>
            <person name="Boufleur T.R."/>
            <person name="Ciampi-Guillardi M."/>
            <person name="Sukno S.A."/>
            <person name="Thon M.R."/>
            <person name="Massola Junior N.S."/>
            <person name="Baroncelli R."/>
        </authorList>
    </citation>
    <scope>NUCLEOTIDE SEQUENCE</scope>
    <source>
        <strain evidence="3">LFN0074</strain>
    </source>
</reference>
<keyword evidence="4" id="KW-1185">Reference proteome</keyword>
<keyword evidence="2" id="KW-1133">Transmembrane helix</keyword>
<dbReference type="InterPro" id="IPR018830">
    <property type="entry name" value="DUF2434"/>
</dbReference>